<dbReference type="UniPathway" id="UPA00378"/>
<evidence type="ECO:0000256" key="6">
    <source>
        <dbReference type="ARBA" id="ARBA00022679"/>
    </source>
</evidence>
<dbReference type="PANTHER" id="PTHR11214:SF129">
    <property type="entry name" value="BETA-1,3-GALACTOSYLTRANSFERASE GALT1"/>
    <property type="match status" value="1"/>
</dbReference>
<evidence type="ECO:0000256" key="11">
    <source>
        <dbReference type="ARBA" id="ARBA00023136"/>
    </source>
</evidence>
<keyword evidence="8" id="KW-0735">Signal-anchor</keyword>
<dbReference type="AlphaFoldDB" id="A0A6P6WT74"/>
<dbReference type="RefSeq" id="XP_027118560.2">
    <property type="nucleotide sequence ID" value="XM_027262759.2"/>
</dbReference>
<protein>
    <recommendedName>
        <fullName evidence="13">Hexosyltransferase</fullName>
        <ecNumber evidence="13">2.4.1.-</ecNumber>
    </recommendedName>
</protein>
<keyword evidence="6" id="KW-0808">Transferase</keyword>
<keyword evidence="7" id="KW-0812">Transmembrane</keyword>
<evidence type="ECO:0000313" key="15">
    <source>
        <dbReference type="RefSeq" id="XP_027118560.2"/>
    </source>
</evidence>
<evidence type="ECO:0000256" key="8">
    <source>
        <dbReference type="ARBA" id="ARBA00022968"/>
    </source>
</evidence>
<dbReference type="EC" id="2.4.1.-" evidence="13"/>
<comment type="similarity">
    <text evidence="4 13">Belongs to the glycosyltransferase 31 family.</text>
</comment>
<dbReference type="Proteomes" id="UP001652660">
    <property type="component" value="Chromosome 3c"/>
</dbReference>
<keyword evidence="9" id="KW-1133">Transmembrane helix</keyword>
<evidence type="ECO:0000256" key="12">
    <source>
        <dbReference type="ARBA" id="ARBA00023211"/>
    </source>
</evidence>
<evidence type="ECO:0000256" key="10">
    <source>
        <dbReference type="ARBA" id="ARBA00023034"/>
    </source>
</evidence>
<dbReference type="GO" id="GO:0010488">
    <property type="term" value="F:UDP-galactose:N-glycan beta-1,3-galactosyltransferase activity"/>
    <property type="evidence" value="ECO:0007669"/>
    <property type="project" value="TreeGrafter"/>
</dbReference>
<evidence type="ECO:0000256" key="7">
    <source>
        <dbReference type="ARBA" id="ARBA00022692"/>
    </source>
</evidence>
<accession>A0A6P6WT74</accession>
<proteinExistence type="inferred from homology"/>
<dbReference type="GeneID" id="113735770"/>
<reference evidence="14" key="1">
    <citation type="journal article" date="2025" name="Foods">
        <title>Unveiling the Microbial Signatures of Arabica Coffee Cherries: Insights into Ripeness Specific Diversity, Functional Traits, and Implications for Quality and Safety.</title>
        <authorList>
            <consortium name="RefSeq"/>
            <person name="Tenea G.N."/>
            <person name="Cifuentes V."/>
            <person name="Reyes P."/>
            <person name="Cevallos-Vallejos M."/>
        </authorList>
    </citation>
    <scope>NUCLEOTIDE SEQUENCE [LARGE SCALE GENOMIC DNA]</scope>
</reference>
<evidence type="ECO:0000313" key="14">
    <source>
        <dbReference type="Proteomes" id="UP001652660"/>
    </source>
</evidence>
<name>A0A6P6WT74_COFAR</name>
<keyword evidence="14" id="KW-1185">Reference proteome</keyword>
<organism evidence="14 15">
    <name type="scientific">Coffea arabica</name>
    <name type="common">Arabian coffee</name>
    <dbReference type="NCBI Taxonomy" id="13443"/>
    <lineage>
        <taxon>Eukaryota</taxon>
        <taxon>Viridiplantae</taxon>
        <taxon>Streptophyta</taxon>
        <taxon>Embryophyta</taxon>
        <taxon>Tracheophyta</taxon>
        <taxon>Spermatophyta</taxon>
        <taxon>Magnoliopsida</taxon>
        <taxon>eudicotyledons</taxon>
        <taxon>Gunneridae</taxon>
        <taxon>Pentapetalae</taxon>
        <taxon>asterids</taxon>
        <taxon>lamiids</taxon>
        <taxon>Gentianales</taxon>
        <taxon>Rubiaceae</taxon>
        <taxon>Ixoroideae</taxon>
        <taxon>Gardenieae complex</taxon>
        <taxon>Bertiereae - Coffeeae clade</taxon>
        <taxon>Coffeeae</taxon>
        <taxon>Coffea</taxon>
    </lineage>
</organism>
<dbReference type="OrthoDB" id="2139606at2759"/>
<comment type="cofactor">
    <cofactor evidence="1 13">
        <name>Mn(2+)</name>
        <dbReference type="ChEBI" id="CHEBI:29035"/>
    </cofactor>
</comment>
<evidence type="ECO:0000256" key="13">
    <source>
        <dbReference type="RuleBase" id="RU363063"/>
    </source>
</evidence>
<keyword evidence="5 13" id="KW-0328">Glycosyltransferase</keyword>
<evidence type="ECO:0000256" key="5">
    <source>
        <dbReference type="ARBA" id="ARBA00022676"/>
    </source>
</evidence>
<sequence>MSCLFKAHGKFRVPLSLKSFEQTQVVSAKFVMKTDDDAFVRVDEILGSLNRINVSCGLLYGLINSDSHPHRSPDSKWYISPEEWPDDSYPPWAHGPGYVVSNDIAQAIYKRYRKGQLKMFKLEDVAMGIWISDMKKQGLEVKYETDERIFNVGCRDGYVIAHYQGPREMLCLWQKLREAKRANCCGD</sequence>
<dbReference type="Pfam" id="PF01762">
    <property type="entry name" value="Galactosyl_T"/>
    <property type="match status" value="1"/>
</dbReference>
<evidence type="ECO:0000256" key="3">
    <source>
        <dbReference type="ARBA" id="ARBA00004922"/>
    </source>
</evidence>
<gene>
    <name evidence="15" type="primary">LOC113735770</name>
</gene>
<evidence type="ECO:0000256" key="4">
    <source>
        <dbReference type="ARBA" id="ARBA00008661"/>
    </source>
</evidence>
<comment type="subcellular location">
    <subcellularLocation>
        <location evidence="2 13">Golgi apparatus membrane</location>
        <topology evidence="2 13">Single-pass type II membrane protein</topology>
    </subcellularLocation>
</comment>
<dbReference type="PANTHER" id="PTHR11214">
    <property type="entry name" value="BETA-1,3-N-ACETYLGLUCOSAMINYLTRANSFERASE"/>
    <property type="match status" value="1"/>
</dbReference>
<keyword evidence="11" id="KW-0472">Membrane</keyword>
<comment type="pathway">
    <text evidence="3">Protein modification; protein glycosylation.</text>
</comment>
<keyword evidence="12 13" id="KW-0464">Manganese</keyword>
<evidence type="ECO:0000256" key="1">
    <source>
        <dbReference type="ARBA" id="ARBA00001936"/>
    </source>
</evidence>
<evidence type="ECO:0000256" key="2">
    <source>
        <dbReference type="ARBA" id="ARBA00004323"/>
    </source>
</evidence>
<dbReference type="InterPro" id="IPR002659">
    <property type="entry name" value="Glyco_trans_31"/>
</dbReference>
<keyword evidence="10 13" id="KW-0333">Golgi apparatus</keyword>
<reference evidence="15" key="2">
    <citation type="submission" date="2025-08" db="UniProtKB">
        <authorList>
            <consortium name="RefSeq"/>
        </authorList>
    </citation>
    <scope>IDENTIFICATION</scope>
    <source>
        <tissue evidence="15">Leaves</tissue>
    </source>
</reference>
<dbReference type="GO" id="GO:1901137">
    <property type="term" value="P:carbohydrate derivative biosynthetic process"/>
    <property type="evidence" value="ECO:0007669"/>
    <property type="project" value="UniProtKB-ARBA"/>
</dbReference>
<evidence type="ECO:0000256" key="9">
    <source>
        <dbReference type="ARBA" id="ARBA00022989"/>
    </source>
</evidence>
<dbReference type="Gene3D" id="3.90.550.50">
    <property type="match status" value="1"/>
</dbReference>
<dbReference type="GO" id="GO:0000139">
    <property type="term" value="C:Golgi membrane"/>
    <property type="evidence" value="ECO:0007669"/>
    <property type="project" value="UniProtKB-SubCell"/>
</dbReference>